<organism evidence="1 2">
    <name type="scientific">Asparagus officinalis</name>
    <name type="common">Garden asparagus</name>
    <dbReference type="NCBI Taxonomy" id="4686"/>
    <lineage>
        <taxon>Eukaryota</taxon>
        <taxon>Viridiplantae</taxon>
        <taxon>Streptophyta</taxon>
        <taxon>Embryophyta</taxon>
        <taxon>Tracheophyta</taxon>
        <taxon>Spermatophyta</taxon>
        <taxon>Magnoliopsida</taxon>
        <taxon>Liliopsida</taxon>
        <taxon>Asparagales</taxon>
        <taxon>Asparagaceae</taxon>
        <taxon>Asparagoideae</taxon>
        <taxon>Asparagus</taxon>
    </lineage>
</organism>
<dbReference type="AlphaFoldDB" id="A0A5P1E4Q8"/>
<proteinExistence type="predicted"/>
<dbReference type="Gramene" id="ONK57634">
    <property type="protein sequence ID" value="ONK57634"/>
    <property type="gene ID" value="A4U43_C09F2510"/>
</dbReference>
<reference evidence="2" key="1">
    <citation type="journal article" date="2017" name="Nat. Commun.">
        <title>The asparagus genome sheds light on the origin and evolution of a young Y chromosome.</title>
        <authorList>
            <person name="Harkess A."/>
            <person name="Zhou J."/>
            <person name="Xu C."/>
            <person name="Bowers J.E."/>
            <person name="Van der Hulst R."/>
            <person name="Ayyampalayam S."/>
            <person name="Mercati F."/>
            <person name="Riccardi P."/>
            <person name="McKain M.R."/>
            <person name="Kakrana A."/>
            <person name="Tang H."/>
            <person name="Ray J."/>
            <person name="Groenendijk J."/>
            <person name="Arikit S."/>
            <person name="Mathioni S.M."/>
            <person name="Nakano M."/>
            <person name="Shan H."/>
            <person name="Telgmann-Rauber A."/>
            <person name="Kanno A."/>
            <person name="Yue Z."/>
            <person name="Chen H."/>
            <person name="Li W."/>
            <person name="Chen Y."/>
            <person name="Xu X."/>
            <person name="Zhang Y."/>
            <person name="Luo S."/>
            <person name="Chen H."/>
            <person name="Gao J."/>
            <person name="Mao Z."/>
            <person name="Pires J.C."/>
            <person name="Luo M."/>
            <person name="Kudrna D."/>
            <person name="Wing R.A."/>
            <person name="Meyers B.C."/>
            <person name="Yi K."/>
            <person name="Kong H."/>
            <person name="Lavrijsen P."/>
            <person name="Sunseri F."/>
            <person name="Falavigna A."/>
            <person name="Ye Y."/>
            <person name="Leebens-Mack J.H."/>
            <person name="Chen G."/>
        </authorList>
    </citation>
    <scope>NUCLEOTIDE SEQUENCE [LARGE SCALE GENOMIC DNA]</scope>
    <source>
        <strain evidence="2">cv. DH0086</strain>
    </source>
</reference>
<dbReference type="EMBL" id="CM007389">
    <property type="protein sequence ID" value="ONK57634.1"/>
    <property type="molecule type" value="Genomic_DNA"/>
</dbReference>
<keyword evidence="2" id="KW-1185">Reference proteome</keyword>
<dbReference type="Proteomes" id="UP000243459">
    <property type="component" value="Chromosome 9"/>
</dbReference>
<gene>
    <name evidence="1" type="ORF">A4U43_C09F2510</name>
</gene>
<evidence type="ECO:0000313" key="1">
    <source>
        <dbReference type="EMBL" id="ONK57634.1"/>
    </source>
</evidence>
<name>A0A5P1E4Q8_ASPOF</name>
<protein>
    <submittedName>
        <fullName evidence="1">Uncharacterized protein</fullName>
    </submittedName>
</protein>
<evidence type="ECO:0000313" key="2">
    <source>
        <dbReference type="Proteomes" id="UP000243459"/>
    </source>
</evidence>
<sequence length="124" mass="13944">MEGLEPAASGQALFLFSSRSTDSSMGISLPEARDLVEFGFVDESSPEFSLPKAADMHELGFVSEDSMKLREILEFNDEDSREELTRLGFVFKHDDARREDEEAYLRFLINSGAVEYLVDLLLGL</sequence>
<accession>A0A5P1E4Q8</accession>